<evidence type="ECO:0000313" key="1">
    <source>
        <dbReference type="EMBL" id="KAK2157676.1"/>
    </source>
</evidence>
<evidence type="ECO:0000313" key="2">
    <source>
        <dbReference type="Proteomes" id="UP001209878"/>
    </source>
</evidence>
<proteinExistence type="predicted"/>
<protein>
    <submittedName>
        <fullName evidence="1">Uncharacterized protein</fullName>
    </submittedName>
</protein>
<comment type="caution">
    <text evidence="1">The sequence shown here is derived from an EMBL/GenBank/DDBJ whole genome shotgun (WGS) entry which is preliminary data.</text>
</comment>
<dbReference type="Proteomes" id="UP001209878">
    <property type="component" value="Unassembled WGS sequence"/>
</dbReference>
<keyword evidence="2" id="KW-1185">Reference proteome</keyword>
<organism evidence="1 2">
    <name type="scientific">Ridgeia piscesae</name>
    <name type="common">Tubeworm</name>
    <dbReference type="NCBI Taxonomy" id="27915"/>
    <lineage>
        <taxon>Eukaryota</taxon>
        <taxon>Metazoa</taxon>
        <taxon>Spiralia</taxon>
        <taxon>Lophotrochozoa</taxon>
        <taxon>Annelida</taxon>
        <taxon>Polychaeta</taxon>
        <taxon>Sedentaria</taxon>
        <taxon>Canalipalpata</taxon>
        <taxon>Sabellida</taxon>
        <taxon>Siboglinidae</taxon>
        <taxon>Ridgeia</taxon>
    </lineage>
</organism>
<gene>
    <name evidence="1" type="ORF">NP493_1862g00003</name>
</gene>
<reference evidence="1" key="1">
    <citation type="journal article" date="2023" name="Mol. Biol. Evol.">
        <title>Third-Generation Sequencing Reveals the Adaptive Role of the Epigenome in Three Deep-Sea Polychaetes.</title>
        <authorList>
            <person name="Perez M."/>
            <person name="Aroh O."/>
            <person name="Sun Y."/>
            <person name="Lan Y."/>
            <person name="Juniper S.K."/>
            <person name="Young C.R."/>
            <person name="Angers B."/>
            <person name="Qian P.Y."/>
        </authorList>
    </citation>
    <scope>NUCLEOTIDE SEQUENCE</scope>
    <source>
        <strain evidence="1">R07B-5</strain>
    </source>
</reference>
<name>A0AAD9N7B7_RIDPI</name>
<dbReference type="EMBL" id="JAODUO010001859">
    <property type="protein sequence ID" value="KAK2157676.1"/>
    <property type="molecule type" value="Genomic_DNA"/>
</dbReference>
<accession>A0AAD9N7B7</accession>
<sequence>MYSIPRIPLSWSYVVISTLELYGNCGLPESTFFSNLCSTNRGGLESTPTTSESVALFPITSTATTNTRMNSPSRIVVLSCSHIKSTCYILINICQNVSPPCLMSHSRIIC</sequence>
<dbReference type="AlphaFoldDB" id="A0AAD9N7B7"/>